<dbReference type="RefSeq" id="WP_390225587.1">
    <property type="nucleotide sequence ID" value="NZ_JBHTAA010000005.1"/>
</dbReference>
<evidence type="ECO:0000256" key="1">
    <source>
        <dbReference type="ARBA" id="ARBA00022500"/>
    </source>
</evidence>
<evidence type="ECO:0000256" key="3">
    <source>
        <dbReference type="HAMAP-Rule" id="MF_01440"/>
    </source>
</evidence>
<dbReference type="HAMAP" id="MF_01440">
    <property type="entry name" value="CheD"/>
    <property type="match status" value="1"/>
</dbReference>
<dbReference type="CDD" id="cd16352">
    <property type="entry name" value="CheD"/>
    <property type="match status" value="1"/>
</dbReference>
<comment type="caution">
    <text evidence="4">The sequence shown here is derived from an EMBL/GenBank/DDBJ whole genome shotgun (WGS) entry which is preliminary data.</text>
</comment>
<dbReference type="GO" id="GO:0006935">
    <property type="term" value="P:chemotaxis"/>
    <property type="evidence" value="ECO:0007669"/>
    <property type="project" value="UniProtKB-UniRule"/>
</dbReference>
<dbReference type="GO" id="GO:0050568">
    <property type="term" value="F:protein-glutamine glutaminase activity"/>
    <property type="evidence" value="ECO:0007669"/>
    <property type="project" value="UniProtKB-UniRule"/>
</dbReference>
<dbReference type="AlphaFoldDB" id="A0ABD5ZFP1"/>
<organism evidence="4 5">
    <name type="scientific">Haloferax namakaokahaiae</name>
    <dbReference type="NCBI Taxonomy" id="1748331"/>
    <lineage>
        <taxon>Archaea</taxon>
        <taxon>Methanobacteriati</taxon>
        <taxon>Methanobacteriota</taxon>
        <taxon>Stenosarchaea group</taxon>
        <taxon>Halobacteria</taxon>
        <taxon>Halobacteriales</taxon>
        <taxon>Haloferacaceae</taxon>
        <taxon>Haloferax</taxon>
    </lineage>
</organism>
<dbReference type="EMBL" id="JBHTAA010000005">
    <property type="protein sequence ID" value="MFC7203961.1"/>
    <property type="molecule type" value="Genomic_DNA"/>
</dbReference>
<dbReference type="Proteomes" id="UP001596481">
    <property type="component" value="Unassembled WGS sequence"/>
</dbReference>
<dbReference type="PANTHER" id="PTHR35147">
    <property type="entry name" value="CHEMORECEPTOR GLUTAMINE DEAMIDASE CHED-RELATED"/>
    <property type="match status" value="1"/>
</dbReference>
<keyword evidence="2 3" id="KW-0378">Hydrolase</keyword>
<dbReference type="Gene3D" id="3.30.1330.200">
    <property type="match status" value="1"/>
</dbReference>
<comment type="catalytic activity">
    <reaction evidence="3">
        <text>L-glutaminyl-[protein] + H2O = L-glutamyl-[protein] + NH4(+)</text>
        <dbReference type="Rhea" id="RHEA:16441"/>
        <dbReference type="Rhea" id="RHEA-COMP:10207"/>
        <dbReference type="Rhea" id="RHEA-COMP:10208"/>
        <dbReference type="ChEBI" id="CHEBI:15377"/>
        <dbReference type="ChEBI" id="CHEBI:28938"/>
        <dbReference type="ChEBI" id="CHEBI:29973"/>
        <dbReference type="ChEBI" id="CHEBI:30011"/>
        <dbReference type="EC" id="3.5.1.44"/>
    </reaction>
</comment>
<sequence length="169" mass="17175">MQIYTTDTSQSTPARIKVGIADFAVGTDGAVLTTSGLGSCIGVILYDADAAIAGLAHAMLPTSDGDATPAKFADTGIELLLSEMESSGADTSNVTAKLAGGSTMFDFASTDDGKSIGDRNVDAARQTLSEFGIDIVAEDVGGSHGRSLELDGETGTLTVRSAKTGTYEL</sequence>
<dbReference type="PANTHER" id="PTHR35147:SF1">
    <property type="entry name" value="CHEMORECEPTOR GLUTAMINE DEAMIDASE CHED-RELATED"/>
    <property type="match status" value="1"/>
</dbReference>
<dbReference type="InterPro" id="IPR038592">
    <property type="entry name" value="CheD-like_sf"/>
</dbReference>
<dbReference type="InterPro" id="IPR011324">
    <property type="entry name" value="Cytotoxic_necrot_fac-like_cat"/>
</dbReference>
<proteinExistence type="inferred from homology"/>
<evidence type="ECO:0000313" key="5">
    <source>
        <dbReference type="Proteomes" id="UP001596481"/>
    </source>
</evidence>
<dbReference type="SUPFAM" id="SSF64438">
    <property type="entry name" value="CNF1/YfiH-like putative cysteine hydrolases"/>
    <property type="match status" value="1"/>
</dbReference>
<comment type="similarity">
    <text evidence="3">Belongs to the CheD family.</text>
</comment>
<keyword evidence="5" id="KW-1185">Reference proteome</keyword>
<dbReference type="InterPro" id="IPR005659">
    <property type="entry name" value="Chemorcpt_Glu_NH3ase_CheD"/>
</dbReference>
<dbReference type="Pfam" id="PF03975">
    <property type="entry name" value="CheD"/>
    <property type="match status" value="1"/>
</dbReference>
<name>A0ABD5ZFP1_9EURY</name>
<keyword evidence="1 3" id="KW-0145">Chemotaxis</keyword>
<dbReference type="EC" id="3.5.1.44" evidence="3"/>
<comment type="function">
    <text evidence="3">Probably deamidates glutamine residues to glutamate on methyl-accepting chemotaxis receptors (MCPs), playing an important role in chemotaxis.</text>
</comment>
<protein>
    <recommendedName>
        <fullName evidence="3">Probable chemoreceptor glutamine deamidase CheD</fullName>
        <ecNumber evidence="3">3.5.1.44</ecNumber>
    </recommendedName>
</protein>
<evidence type="ECO:0000256" key="2">
    <source>
        <dbReference type="ARBA" id="ARBA00022801"/>
    </source>
</evidence>
<accession>A0ABD5ZFP1</accession>
<evidence type="ECO:0000313" key="4">
    <source>
        <dbReference type="EMBL" id="MFC7203961.1"/>
    </source>
</evidence>
<gene>
    <name evidence="3" type="primary">cheD</name>
    <name evidence="4" type="ORF">ACFQJC_10575</name>
</gene>
<reference evidence="4 5" key="1">
    <citation type="journal article" date="2019" name="Int. J. Syst. Evol. Microbiol.">
        <title>The Global Catalogue of Microorganisms (GCM) 10K type strain sequencing project: providing services to taxonomists for standard genome sequencing and annotation.</title>
        <authorList>
            <consortium name="The Broad Institute Genomics Platform"/>
            <consortium name="The Broad Institute Genome Sequencing Center for Infectious Disease"/>
            <person name="Wu L."/>
            <person name="Ma J."/>
        </authorList>
    </citation>
    <scope>NUCLEOTIDE SEQUENCE [LARGE SCALE GENOMIC DNA]</scope>
    <source>
        <strain evidence="4 5">DSM 29988</strain>
    </source>
</reference>